<comment type="caution">
    <text evidence="1">The sequence shown here is derived from an EMBL/GenBank/DDBJ whole genome shotgun (WGS) entry which is preliminary data.</text>
</comment>
<protein>
    <submittedName>
        <fullName evidence="1">Uncharacterized protein</fullName>
    </submittedName>
</protein>
<gene>
    <name evidence="1" type="ORF">RchiOBHm_Chr5g0018781</name>
</gene>
<evidence type="ECO:0000313" key="1">
    <source>
        <dbReference type="EMBL" id="PRQ29894.1"/>
    </source>
</evidence>
<sequence length="49" mass="5837">MCLNRTHESFSYKRKWFKLTLILANIINKEVNEAYGWLTNAPFYPTISL</sequence>
<dbReference type="Proteomes" id="UP000238479">
    <property type="component" value="Chromosome 5"/>
</dbReference>
<proteinExistence type="predicted"/>
<reference evidence="1 2" key="1">
    <citation type="journal article" date="2018" name="Nat. Genet.">
        <title>The Rosa genome provides new insights in the design of modern roses.</title>
        <authorList>
            <person name="Bendahmane M."/>
        </authorList>
    </citation>
    <scope>NUCLEOTIDE SEQUENCE [LARGE SCALE GENOMIC DNA]</scope>
    <source>
        <strain evidence="2">cv. Old Blush</strain>
    </source>
</reference>
<dbReference type="Gramene" id="PRQ29894">
    <property type="protein sequence ID" value="PRQ29894"/>
    <property type="gene ID" value="RchiOBHm_Chr5g0018781"/>
</dbReference>
<dbReference type="EMBL" id="PDCK01000043">
    <property type="protein sequence ID" value="PRQ29894.1"/>
    <property type="molecule type" value="Genomic_DNA"/>
</dbReference>
<evidence type="ECO:0000313" key="2">
    <source>
        <dbReference type="Proteomes" id="UP000238479"/>
    </source>
</evidence>
<keyword evidence="2" id="KW-1185">Reference proteome</keyword>
<organism evidence="1 2">
    <name type="scientific">Rosa chinensis</name>
    <name type="common">China rose</name>
    <dbReference type="NCBI Taxonomy" id="74649"/>
    <lineage>
        <taxon>Eukaryota</taxon>
        <taxon>Viridiplantae</taxon>
        <taxon>Streptophyta</taxon>
        <taxon>Embryophyta</taxon>
        <taxon>Tracheophyta</taxon>
        <taxon>Spermatophyta</taxon>
        <taxon>Magnoliopsida</taxon>
        <taxon>eudicotyledons</taxon>
        <taxon>Gunneridae</taxon>
        <taxon>Pentapetalae</taxon>
        <taxon>rosids</taxon>
        <taxon>fabids</taxon>
        <taxon>Rosales</taxon>
        <taxon>Rosaceae</taxon>
        <taxon>Rosoideae</taxon>
        <taxon>Rosoideae incertae sedis</taxon>
        <taxon>Rosa</taxon>
    </lineage>
</organism>
<accession>A0A2P6Q6V3</accession>
<name>A0A2P6Q6V3_ROSCH</name>
<dbReference type="AlphaFoldDB" id="A0A2P6Q6V3"/>